<reference evidence="1 2" key="1">
    <citation type="submission" date="2018-03" db="EMBL/GenBank/DDBJ databases">
        <title>Genomic Encyclopedia of Archaeal and Bacterial Type Strains, Phase II (KMG-II): from individual species to whole genera.</title>
        <authorList>
            <person name="Goeker M."/>
        </authorList>
    </citation>
    <scope>NUCLEOTIDE SEQUENCE [LARGE SCALE GENOMIC DNA]</scope>
    <source>
        <strain evidence="1 2">DSM 100346</strain>
    </source>
</reference>
<dbReference type="RefSeq" id="WP_109675270.1">
    <property type="nucleotide sequence ID" value="NZ_QGDT01000007.1"/>
</dbReference>
<dbReference type="EMBL" id="QGDT01000007">
    <property type="protein sequence ID" value="PWJ57496.1"/>
    <property type="molecule type" value="Genomic_DNA"/>
</dbReference>
<evidence type="ECO:0000313" key="1">
    <source>
        <dbReference type="EMBL" id="PWJ57496.1"/>
    </source>
</evidence>
<sequence>MLDTTKPLRKYLTDKEISPVVELSKRQFNESRKKSYKIVNDKIQTALNLINDSDDYAKIIWRVQQEHPKEEQYFEKEYLARGLTNLKIFYALEIIDGRNLHSLSKTLDVFWHAHQNFSFEYMHFCNKVFGANQYLHHLPTDKRDRSIQEAMERRYDYTRKVLDKVFSVDAKFWGQDVIICCSYEATTADGFVFWKPALMAMEPPCGLYPDKWLNEELRKTTNFVLDGFASHQFSEVH</sequence>
<comment type="caution">
    <text evidence="1">The sequence shown here is derived from an EMBL/GenBank/DDBJ whole genome shotgun (WGS) entry which is preliminary data.</text>
</comment>
<name>A0A316AIG3_9BACT</name>
<gene>
    <name evidence="1" type="ORF">CLV98_107204</name>
</gene>
<proteinExistence type="predicted"/>
<evidence type="ECO:0000313" key="2">
    <source>
        <dbReference type="Proteomes" id="UP000245880"/>
    </source>
</evidence>
<organism evidence="1 2">
    <name type="scientific">Dyadobacter jejuensis</name>
    <dbReference type="NCBI Taxonomy" id="1082580"/>
    <lineage>
        <taxon>Bacteria</taxon>
        <taxon>Pseudomonadati</taxon>
        <taxon>Bacteroidota</taxon>
        <taxon>Cytophagia</taxon>
        <taxon>Cytophagales</taxon>
        <taxon>Spirosomataceae</taxon>
        <taxon>Dyadobacter</taxon>
    </lineage>
</organism>
<dbReference type="Proteomes" id="UP000245880">
    <property type="component" value="Unassembled WGS sequence"/>
</dbReference>
<accession>A0A316AIG3</accession>
<dbReference type="OrthoDB" id="278697at2"/>
<protein>
    <submittedName>
        <fullName evidence="1">Uncharacterized protein</fullName>
    </submittedName>
</protein>
<keyword evidence="2" id="KW-1185">Reference proteome</keyword>
<dbReference type="AlphaFoldDB" id="A0A316AIG3"/>